<dbReference type="EMBL" id="VSRR010058711">
    <property type="protein sequence ID" value="MPC82041.1"/>
    <property type="molecule type" value="Genomic_DNA"/>
</dbReference>
<dbReference type="AlphaFoldDB" id="A0A5B7I9C3"/>
<organism evidence="1 2">
    <name type="scientific">Portunus trituberculatus</name>
    <name type="common">Swimming crab</name>
    <name type="synonym">Neptunus trituberculatus</name>
    <dbReference type="NCBI Taxonomy" id="210409"/>
    <lineage>
        <taxon>Eukaryota</taxon>
        <taxon>Metazoa</taxon>
        <taxon>Ecdysozoa</taxon>
        <taxon>Arthropoda</taxon>
        <taxon>Crustacea</taxon>
        <taxon>Multicrustacea</taxon>
        <taxon>Malacostraca</taxon>
        <taxon>Eumalacostraca</taxon>
        <taxon>Eucarida</taxon>
        <taxon>Decapoda</taxon>
        <taxon>Pleocyemata</taxon>
        <taxon>Brachyura</taxon>
        <taxon>Eubrachyura</taxon>
        <taxon>Portunoidea</taxon>
        <taxon>Portunidae</taxon>
        <taxon>Portuninae</taxon>
        <taxon>Portunus</taxon>
    </lineage>
</organism>
<evidence type="ECO:0000313" key="1">
    <source>
        <dbReference type="EMBL" id="MPC82041.1"/>
    </source>
</evidence>
<accession>A0A5B7I9C3</accession>
<dbReference type="Proteomes" id="UP000324222">
    <property type="component" value="Unassembled WGS sequence"/>
</dbReference>
<keyword evidence="2" id="KW-1185">Reference proteome</keyword>
<sequence length="35" mass="3843">MMKKDTNATGNGRFEGYAKDLADLVASYLNVNCEC</sequence>
<evidence type="ECO:0000313" key="2">
    <source>
        <dbReference type="Proteomes" id="UP000324222"/>
    </source>
</evidence>
<reference evidence="1 2" key="1">
    <citation type="submission" date="2019-05" db="EMBL/GenBank/DDBJ databases">
        <title>Another draft genome of Portunus trituberculatus and its Hox gene families provides insights of decapod evolution.</title>
        <authorList>
            <person name="Jeong J.-H."/>
            <person name="Song I."/>
            <person name="Kim S."/>
            <person name="Choi T."/>
            <person name="Kim D."/>
            <person name="Ryu S."/>
            <person name="Kim W."/>
        </authorList>
    </citation>
    <scope>NUCLEOTIDE SEQUENCE [LARGE SCALE GENOMIC DNA]</scope>
    <source>
        <tissue evidence="1">Muscle</tissue>
    </source>
</reference>
<protein>
    <submittedName>
        <fullName evidence="1">Uncharacterized protein</fullName>
    </submittedName>
</protein>
<name>A0A5B7I9C3_PORTR</name>
<comment type="caution">
    <text evidence="1">The sequence shown here is derived from an EMBL/GenBank/DDBJ whole genome shotgun (WGS) entry which is preliminary data.</text>
</comment>
<proteinExistence type="predicted"/>
<gene>
    <name evidence="1" type="ORF">E2C01_076684</name>
</gene>